<gene>
    <name evidence="3" type="ORF">GPM918_LOCUS9686</name>
    <name evidence="2" type="ORF">OVA965_LOCUS4579</name>
    <name evidence="5" type="ORF">SRO942_LOCUS9687</name>
    <name evidence="4" type="ORF">TMI583_LOCUS4577</name>
</gene>
<feature type="transmembrane region" description="Helical" evidence="1">
    <location>
        <begin position="26"/>
        <end position="56"/>
    </location>
</feature>
<accession>A0A814AXX1</accession>
<keyword evidence="6" id="KW-1185">Reference proteome</keyword>
<keyword evidence="1" id="KW-1133">Transmembrane helix</keyword>
<keyword evidence="1" id="KW-0472">Membrane</keyword>
<dbReference type="Proteomes" id="UP000663829">
    <property type="component" value="Unassembled WGS sequence"/>
</dbReference>
<comment type="caution">
    <text evidence="3">The sequence shown here is derived from an EMBL/GenBank/DDBJ whole genome shotgun (WGS) entry which is preliminary data.</text>
</comment>
<proteinExistence type="predicted"/>
<protein>
    <submittedName>
        <fullName evidence="3">Uncharacterized protein</fullName>
    </submittedName>
</protein>
<name>A0A814AXX1_9BILA</name>
<dbReference type="Proteomes" id="UP000682733">
    <property type="component" value="Unassembled WGS sequence"/>
</dbReference>
<dbReference type="AlphaFoldDB" id="A0A814AXX1"/>
<dbReference type="Proteomes" id="UP000677228">
    <property type="component" value="Unassembled WGS sequence"/>
</dbReference>
<keyword evidence="1" id="KW-0812">Transmembrane</keyword>
<evidence type="ECO:0000313" key="5">
    <source>
        <dbReference type="EMBL" id="CAF3700852.1"/>
    </source>
</evidence>
<evidence type="ECO:0000313" key="3">
    <source>
        <dbReference type="EMBL" id="CAF0921629.1"/>
    </source>
</evidence>
<dbReference type="EMBL" id="CAJNOQ010001826">
    <property type="protein sequence ID" value="CAF0921629.1"/>
    <property type="molecule type" value="Genomic_DNA"/>
</dbReference>
<sequence>MNTLTTLEWSNITALSPLTTSEQSSIIYKFGVFPGILAIFGLVIVPSLLCCAWITYRFCKRKYEQKDMSIRQIFVTSPPLKLSITSTISATRSIDSALFSFLKN</sequence>
<evidence type="ECO:0000256" key="1">
    <source>
        <dbReference type="SAM" id="Phobius"/>
    </source>
</evidence>
<dbReference type="EMBL" id="CAJOBC010001826">
    <property type="protein sequence ID" value="CAF3700852.1"/>
    <property type="molecule type" value="Genomic_DNA"/>
</dbReference>
<dbReference type="EMBL" id="CAJOBA010001217">
    <property type="protein sequence ID" value="CAF3582980.1"/>
    <property type="molecule type" value="Genomic_DNA"/>
</dbReference>
<reference evidence="3" key="1">
    <citation type="submission" date="2021-02" db="EMBL/GenBank/DDBJ databases">
        <authorList>
            <person name="Nowell W R."/>
        </authorList>
    </citation>
    <scope>NUCLEOTIDE SEQUENCE</scope>
</reference>
<dbReference type="Proteomes" id="UP000681722">
    <property type="component" value="Unassembled WGS sequence"/>
</dbReference>
<evidence type="ECO:0000313" key="4">
    <source>
        <dbReference type="EMBL" id="CAF3582980.1"/>
    </source>
</evidence>
<organism evidence="3 6">
    <name type="scientific">Didymodactylos carnosus</name>
    <dbReference type="NCBI Taxonomy" id="1234261"/>
    <lineage>
        <taxon>Eukaryota</taxon>
        <taxon>Metazoa</taxon>
        <taxon>Spiralia</taxon>
        <taxon>Gnathifera</taxon>
        <taxon>Rotifera</taxon>
        <taxon>Eurotatoria</taxon>
        <taxon>Bdelloidea</taxon>
        <taxon>Philodinida</taxon>
        <taxon>Philodinidae</taxon>
        <taxon>Didymodactylos</taxon>
    </lineage>
</organism>
<dbReference type="EMBL" id="CAJNOK010001217">
    <property type="protein sequence ID" value="CAF0799702.1"/>
    <property type="molecule type" value="Genomic_DNA"/>
</dbReference>
<evidence type="ECO:0000313" key="6">
    <source>
        <dbReference type="Proteomes" id="UP000663829"/>
    </source>
</evidence>
<evidence type="ECO:0000313" key="2">
    <source>
        <dbReference type="EMBL" id="CAF0799702.1"/>
    </source>
</evidence>